<sequence>MTSSPLRLCFFGDSMVNGTGDDACLGWVGRACAAARRGGRDITCYNLGIRRDTSEDVLKRWESEAKGRLPADHDGRLVFSFGTNDACPGSDGAPRVAPDRTLTNAEAILAAARAWRPTLMVGPLPICDPIVDARTAELSLRFAGLCDRLGIPFLPVIDIARTSEAWAREVAAGDGAHPNEQGYALIAQAFMRWPPWKAWVAGPA</sequence>
<dbReference type="Pfam" id="PF13472">
    <property type="entry name" value="Lipase_GDSL_2"/>
    <property type="match status" value="1"/>
</dbReference>
<dbReference type="EMBL" id="JAHCDA010000001">
    <property type="protein sequence ID" value="MBS7810709.1"/>
    <property type="molecule type" value="Genomic_DNA"/>
</dbReference>
<organism evidence="2 3">
    <name type="scientific">Roseococcus pinisoli</name>
    <dbReference type="NCBI Taxonomy" id="2835040"/>
    <lineage>
        <taxon>Bacteria</taxon>
        <taxon>Pseudomonadati</taxon>
        <taxon>Pseudomonadota</taxon>
        <taxon>Alphaproteobacteria</taxon>
        <taxon>Acetobacterales</taxon>
        <taxon>Roseomonadaceae</taxon>
        <taxon>Roseococcus</taxon>
    </lineage>
</organism>
<feature type="domain" description="SGNH hydrolase-type esterase" evidence="1">
    <location>
        <begin position="10"/>
        <end position="185"/>
    </location>
</feature>
<dbReference type="PANTHER" id="PTHR30383">
    <property type="entry name" value="THIOESTERASE 1/PROTEASE 1/LYSOPHOSPHOLIPASE L1"/>
    <property type="match status" value="1"/>
</dbReference>
<dbReference type="Proteomes" id="UP000766336">
    <property type="component" value="Unassembled WGS sequence"/>
</dbReference>
<dbReference type="InterPro" id="IPR036514">
    <property type="entry name" value="SGNH_hydro_sf"/>
</dbReference>
<dbReference type="PANTHER" id="PTHR30383:SF29">
    <property type="entry name" value="SGNH HYDROLASE-TYPE ESTERASE DOMAIN-CONTAINING PROTEIN"/>
    <property type="match status" value="1"/>
</dbReference>
<dbReference type="RefSeq" id="WP_213669313.1">
    <property type="nucleotide sequence ID" value="NZ_JAHCDA010000001.1"/>
</dbReference>
<accession>A0ABS5QAH9</accession>
<evidence type="ECO:0000313" key="2">
    <source>
        <dbReference type="EMBL" id="MBS7810709.1"/>
    </source>
</evidence>
<gene>
    <name evidence="2" type="ORF">KHU32_07155</name>
</gene>
<evidence type="ECO:0000259" key="1">
    <source>
        <dbReference type="Pfam" id="PF13472"/>
    </source>
</evidence>
<dbReference type="InterPro" id="IPR051532">
    <property type="entry name" value="Ester_Hydrolysis_Enzymes"/>
</dbReference>
<proteinExistence type="predicted"/>
<comment type="caution">
    <text evidence="2">The sequence shown here is derived from an EMBL/GenBank/DDBJ whole genome shotgun (WGS) entry which is preliminary data.</text>
</comment>
<dbReference type="Gene3D" id="3.40.50.1110">
    <property type="entry name" value="SGNH hydrolase"/>
    <property type="match status" value="1"/>
</dbReference>
<keyword evidence="3" id="KW-1185">Reference proteome</keyword>
<protein>
    <submittedName>
        <fullName evidence="2">GDSL family lipase</fullName>
    </submittedName>
</protein>
<dbReference type="InterPro" id="IPR013830">
    <property type="entry name" value="SGNH_hydro"/>
</dbReference>
<evidence type="ECO:0000313" key="3">
    <source>
        <dbReference type="Proteomes" id="UP000766336"/>
    </source>
</evidence>
<dbReference type="SUPFAM" id="SSF52266">
    <property type="entry name" value="SGNH hydrolase"/>
    <property type="match status" value="1"/>
</dbReference>
<name>A0ABS5QAH9_9PROT</name>
<reference evidence="2 3" key="1">
    <citation type="submission" date="2021-05" db="EMBL/GenBank/DDBJ databases">
        <title>Roseococcus sp. XZZS9, whole genome shotgun sequencing project.</title>
        <authorList>
            <person name="Zhao G."/>
            <person name="Shen L."/>
        </authorList>
    </citation>
    <scope>NUCLEOTIDE SEQUENCE [LARGE SCALE GENOMIC DNA]</scope>
    <source>
        <strain evidence="2 3">XZZS9</strain>
    </source>
</reference>